<dbReference type="Proteomes" id="UP000187313">
    <property type="component" value="Unassembled WGS sequence"/>
</dbReference>
<reference evidence="3 4" key="1">
    <citation type="submission" date="2016-10" db="EMBL/GenBank/DDBJ databases">
        <title>Paenibacillus species isolates.</title>
        <authorList>
            <person name="Beno S.M."/>
        </authorList>
    </citation>
    <scope>NUCLEOTIDE SEQUENCE [LARGE SCALE GENOMIC DNA]</scope>
    <source>
        <strain evidence="3 4">FSL R5-0923</strain>
    </source>
</reference>
<dbReference type="EMBL" id="MPTD01000011">
    <property type="protein sequence ID" value="OMD50044.1"/>
    <property type="molecule type" value="Genomic_DNA"/>
</dbReference>
<evidence type="ECO:0008006" key="5">
    <source>
        <dbReference type="Google" id="ProtNLM"/>
    </source>
</evidence>
<sequence length="67" mass="7311">MLHDSLEVRTWKLIVVNLIFGVMLINLIGAPIMALITNTSIWARLTSVVIFLPGDIIKAVIAAIIAI</sequence>
<protein>
    <recommendedName>
        <fullName evidence="5">ECF transporter S component</fullName>
    </recommendedName>
</protein>
<accession>A0ABX3HJX0</accession>
<dbReference type="Pfam" id="PF02632">
    <property type="entry name" value="BioY"/>
    <property type="match status" value="1"/>
</dbReference>
<evidence type="ECO:0000313" key="4">
    <source>
        <dbReference type="Proteomes" id="UP000187313"/>
    </source>
</evidence>
<keyword evidence="2" id="KW-1133">Transmembrane helix</keyword>
<comment type="caution">
    <text evidence="3">The sequence shown here is derived from an EMBL/GenBank/DDBJ whole genome shotgun (WGS) entry which is preliminary data.</text>
</comment>
<evidence type="ECO:0000313" key="3">
    <source>
        <dbReference type="EMBL" id="OMD50044.1"/>
    </source>
</evidence>
<keyword evidence="4" id="KW-1185">Reference proteome</keyword>
<name>A0ABX3HJX0_9BACL</name>
<evidence type="ECO:0000256" key="1">
    <source>
        <dbReference type="ARBA" id="ARBA00010692"/>
    </source>
</evidence>
<evidence type="ECO:0000256" key="2">
    <source>
        <dbReference type="SAM" id="Phobius"/>
    </source>
</evidence>
<dbReference type="Gene3D" id="1.10.1760.20">
    <property type="match status" value="1"/>
</dbReference>
<proteinExistence type="inferred from homology"/>
<dbReference type="InterPro" id="IPR003784">
    <property type="entry name" value="BioY"/>
</dbReference>
<feature type="transmembrane region" description="Helical" evidence="2">
    <location>
        <begin position="42"/>
        <end position="66"/>
    </location>
</feature>
<comment type="similarity">
    <text evidence="1">Belongs to the BioY family.</text>
</comment>
<feature type="transmembrane region" description="Helical" evidence="2">
    <location>
        <begin position="12"/>
        <end position="36"/>
    </location>
</feature>
<gene>
    <name evidence="3" type="ORF">BSK51_17175</name>
</gene>
<organism evidence="3 4">
    <name type="scientific">Paenibacillus odorifer</name>
    <dbReference type="NCBI Taxonomy" id="189426"/>
    <lineage>
        <taxon>Bacteria</taxon>
        <taxon>Bacillati</taxon>
        <taxon>Bacillota</taxon>
        <taxon>Bacilli</taxon>
        <taxon>Bacillales</taxon>
        <taxon>Paenibacillaceae</taxon>
        <taxon>Paenibacillus</taxon>
    </lineage>
</organism>
<keyword evidence="2" id="KW-0812">Transmembrane</keyword>
<dbReference type="RefSeq" id="WP_076299738.1">
    <property type="nucleotide sequence ID" value="NZ_MPTD01000011.1"/>
</dbReference>
<keyword evidence="2" id="KW-0472">Membrane</keyword>